<keyword evidence="7 8" id="KW-0472">Membrane</keyword>
<dbReference type="Proteomes" id="UP000320648">
    <property type="component" value="Unassembled WGS sequence"/>
</dbReference>
<dbReference type="InterPro" id="IPR050144">
    <property type="entry name" value="AAE_transporter"/>
</dbReference>
<feature type="transmembrane region" description="Helical" evidence="8">
    <location>
        <begin position="57"/>
        <end position="79"/>
    </location>
</feature>
<evidence type="ECO:0000256" key="7">
    <source>
        <dbReference type="ARBA" id="ARBA00023136"/>
    </source>
</evidence>
<dbReference type="SUPFAM" id="SSF116726">
    <property type="entry name" value="TrkA C-terminal domain-like"/>
    <property type="match status" value="1"/>
</dbReference>
<dbReference type="PROSITE" id="PS51202">
    <property type="entry name" value="RCK_C"/>
    <property type="match status" value="1"/>
</dbReference>
<feature type="transmembrane region" description="Helical" evidence="8">
    <location>
        <begin position="379"/>
        <end position="397"/>
    </location>
</feature>
<dbReference type="InterPro" id="IPR006512">
    <property type="entry name" value="YidE_YbjL"/>
</dbReference>
<evidence type="ECO:0000256" key="3">
    <source>
        <dbReference type="ARBA" id="ARBA00022448"/>
    </source>
</evidence>
<feature type="transmembrane region" description="Helical" evidence="8">
    <location>
        <begin position="91"/>
        <end position="111"/>
    </location>
</feature>
<evidence type="ECO:0000313" key="10">
    <source>
        <dbReference type="EMBL" id="TVU85663.1"/>
    </source>
</evidence>
<feature type="transmembrane region" description="Helical" evidence="8">
    <location>
        <begin position="151"/>
        <end position="171"/>
    </location>
</feature>
<evidence type="ECO:0000256" key="6">
    <source>
        <dbReference type="ARBA" id="ARBA00022989"/>
    </source>
</evidence>
<comment type="similarity">
    <text evidence="2">Belongs to the AAE transporter (TC 2.A.81) family.</text>
</comment>
<dbReference type="RefSeq" id="WP_070511356.1">
    <property type="nucleotide sequence ID" value="NZ_VMTX01000003.1"/>
</dbReference>
<dbReference type="NCBIfam" id="TIGR01625">
    <property type="entry name" value="YidE_YbjL_dupl"/>
    <property type="match status" value="2"/>
</dbReference>
<feature type="transmembrane region" description="Helical" evidence="8">
    <location>
        <begin position="447"/>
        <end position="470"/>
    </location>
</feature>
<feature type="transmembrane region" description="Helical" evidence="8">
    <location>
        <begin position="353"/>
        <end position="373"/>
    </location>
</feature>
<feature type="transmembrane region" description="Helical" evidence="8">
    <location>
        <begin position="12"/>
        <end position="45"/>
    </location>
</feature>
<evidence type="ECO:0000256" key="2">
    <source>
        <dbReference type="ARBA" id="ARBA00009854"/>
    </source>
</evidence>
<keyword evidence="6 8" id="KW-1133">Transmembrane helix</keyword>
<evidence type="ECO:0000259" key="9">
    <source>
        <dbReference type="PROSITE" id="PS51202"/>
    </source>
</evidence>
<feature type="transmembrane region" description="Helical" evidence="8">
    <location>
        <begin position="418"/>
        <end position="435"/>
    </location>
</feature>
<evidence type="ECO:0000256" key="5">
    <source>
        <dbReference type="ARBA" id="ARBA00022692"/>
    </source>
</evidence>
<keyword evidence="3" id="KW-0813">Transport</keyword>
<feature type="domain" description="RCK C-terminal" evidence="9">
    <location>
        <begin position="260"/>
        <end position="343"/>
    </location>
</feature>
<accession>A0A558IWB1</accession>
<dbReference type="InterPro" id="IPR036721">
    <property type="entry name" value="RCK_C_sf"/>
</dbReference>
<name>A0A558IWB1_9CORY</name>
<dbReference type="Pfam" id="PF06826">
    <property type="entry name" value="Asp-Al_Ex"/>
    <property type="match status" value="2"/>
</dbReference>
<dbReference type="InterPro" id="IPR006037">
    <property type="entry name" value="RCK_C"/>
</dbReference>
<gene>
    <name evidence="10" type="ORF">FQN05_02895</name>
</gene>
<evidence type="ECO:0000256" key="1">
    <source>
        <dbReference type="ARBA" id="ARBA00004651"/>
    </source>
</evidence>
<sequence>MLAFLAEQPLLTLFLIMAVGLAVGKINVFGISLGAAAAMFVALGLSAANPDIVVPAFVYQFGLAIFVYVIGLNFGRSFFEDFRRRGWKMSMVVIVFFFLLAGLATLAMRLFDLDPAISVGTLAGSLSSTPGMAAVVEALGGDSTPVVGYSLAYPGCIIGTILVAAIGAKALRVNHVEDARAEGMIAEPLEWRAVRLTRDFDATVGELQEVTGERVIATRHVNNPHNHNLAYPELPLRAGMELLLNGTAPALDSAISQLGEEIHLNLHEEDGLVYRRLTVSSPRVAGYQLKDLDTVKEGFLIARVRRGDSDVVPNEETVLHYSDRVRVITAPGRLDDVRRFLGDSEAKLGNVDLFPFALGLFIGLLFGAIPIPLPGGTTLSFGFGGGPIVVGLILGALGRSGPINWQLPFHAKQTISTLGLTLFLAGVGTSAGGQFRDALSDPTSLKYMGVGIVLSLVSAIGIVAVSMLVLRLKFDESMGIAAGMTTNPAIMAYLNPQTGTQLAERGYATVYPTAMIGKILMCQVLALLIV</sequence>
<comment type="subcellular location">
    <subcellularLocation>
        <location evidence="1">Cell membrane</location>
        <topology evidence="1">Multi-pass membrane protein</topology>
    </subcellularLocation>
</comment>
<dbReference type="AlphaFoldDB" id="A0A558IWB1"/>
<protein>
    <submittedName>
        <fullName evidence="10">Transporter</fullName>
    </submittedName>
</protein>
<comment type="caution">
    <text evidence="10">The sequence shown here is derived from an EMBL/GenBank/DDBJ whole genome shotgun (WGS) entry which is preliminary data.</text>
</comment>
<evidence type="ECO:0000313" key="11">
    <source>
        <dbReference type="Proteomes" id="UP000320648"/>
    </source>
</evidence>
<keyword evidence="4" id="KW-1003">Cell membrane</keyword>
<organism evidence="10 11">
    <name type="scientific">Corynebacterium aurimucosum</name>
    <dbReference type="NCBI Taxonomy" id="169292"/>
    <lineage>
        <taxon>Bacteria</taxon>
        <taxon>Bacillati</taxon>
        <taxon>Actinomycetota</taxon>
        <taxon>Actinomycetes</taxon>
        <taxon>Mycobacteriales</taxon>
        <taxon>Corynebacteriaceae</taxon>
        <taxon>Corynebacterium</taxon>
    </lineage>
</organism>
<dbReference type="GO" id="GO:0005886">
    <property type="term" value="C:plasma membrane"/>
    <property type="evidence" value="ECO:0007669"/>
    <property type="project" value="UniProtKB-SubCell"/>
</dbReference>
<dbReference type="Pfam" id="PF02080">
    <property type="entry name" value="TrkA_C"/>
    <property type="match status" value="1"/>
</dbReference>
<dbReference type="Gene3D" id="3.30.70.1450">
    <property type="entry name" value="Regulator of K+ conductance, C-terminal domain"/>
    <property type="match status" value="1"/>
</dbReference>
<proteinExistence type="inferred from homology"/>
<dbReference type="GO" id="GO:0006813">
    <property type="term" value="P:potassium ion transport"/>
    <property type="evidence" value="ECO:0007669"/>
    <property type="project" value="InterPro"/>
</dbReference>
<dbReference type="PANTHER" id="PTHR30445">
    <property type="entry name" value="K(+)_H(+) ANTIPORTER SUBUNIT KHTT"/>
    <property type="match status" value="1"/>
</dbReference>
<reference evidence="10 11" key="1">
    <citation type="submission" date="2019-07" db="EMBL/GenBank/DDBJ databases">
        <title>Draft genome of C. aurimucosum strain 15-4290.</title>
        <authorList>
            <person name="Pacheco L.G.C."/>
            <person name="Aguiar E.R.G.R."/>
            <person name="Navas J."/>
            <person name="Santos C.S."/>
            <person name="Rocha D.J.P.G."/>
        </authorList>
    </citation>
    <scope>NUCLEOTIDE SEQUENCE [LARGE SCALE GENOMIC DNA]</scope>
    <source>
        <strain evidence="10 11">15-4290</strain>
    </source>
</reference>
<evidence type="ECO:0000256" key="4">
    <source>
        <dbReference type="ARBA" id="ARBA00022475"/>
    </source>
</evidence>
<dbReference type="EMBL" id="VMTX01000003">
    <property type="protein sequence ID" value="TVU85663.1"/>
    <property type="molecule type" value="Genomic_DNA"/>
</dbReference>
<dbReference type="GO" id="GO:0008324">
    <property type="term" value="F:monoatomic cation transmembrane transporter activity"/>
    <property type="evidence" value="ECO:0007669"/>
    <property type="project" value="InterPro"/>
</dbReference>
<keyword evidence="5 8" id="KW-0812">Transmembrane</keyword>
<dbReference type="PANTHER" id="PTHR30445:SF3">
    <property type="entry name" value="TRANSPORT PROTEIN YIDE-RELATED"/>
    <property type="match status" value="1"/>
</dbReference>
<evidence type="ECO:0000256" key="8">
    <source>
        <dbReference type="SAM" id="Phobius"/>
    </source>
</evidence>